<dbReference type="AlphaFoldDB" id="A0A518G3S6"/>
<dbReference type="Gene3D" id="1.20.120.1810">
    <property type="match status" value="1"/>
</dbReference>
<dbReference type="InterPro" id="IPR013324">
    <property type="entry name" value="RNA_pol_sigma_r3/r4-like"/>
</dbReference>
<dbReference type="PANTHER" id="PTHR30603">
    <property type="entry name" value="RNA POLYMERASE SIGMA FACTOR RPO"/>
    <property type="match status" value="1"/>
</dbReference>
<dbReference type="InterPro" id="IPR014284">
    <property type="entry name" value="RNA_pol_sigma-70_dom"/>
</dbReference>
<dbReference type="Proteomes" id="UP000318017">
    <property type="component" value="Chromosome"/>
</dbReference>
<feature type="domain" description="RNA polymerase sigma-70" evidence="6">
    <location>
        <begin position="270"/>
        <end position="296"/>
    </location>
</feature>
<dbReference type="GO" id="GO:0006352">
    <property type="term" value="P:DNA-templated transcription initiation"/>
    <property type="evidence" value="ECO:0007669"/>
    <property type="project" value="InterPro"/>
</dbReference>
<evidence type="ECO:0000256" key="2">
    <source>
        <dbReference type="ARBA" id="ARBA00023082"/>
    </source>
</evidence>
<dbReference type="SUPFAM" id="SSF88659">
    <property type="entry name" value="Sigma3 and sigma4 domains of RNA polymerase sigma factors"/>
    <property type="match status" value="1"/>
</dbReference>
<evidence type="ECO:0000313" key="8">
    <source>
        <dbReference type="Proteomes" id="UP000318017"/>
    </source>
</evidence>
<feature type="region of interest" description="Disordered" evidence="5">
    <location>
        <begin position="1"/>
        <end position="23"/>
    </location>
</feature>
<name>A0A518G3S6_9BACT</name>
<dbReference type="NCBIfam" id="TIGR02937">
    <property type="entry name" value="sigma70-ECF"/>
    <property type="match status" value="1"/>
</dbReference>
<protein>
    <submittedName>
        <fullName evidence="7">RNA polymerase sigma factor SigA2</fullName>
    </submittedName>
</protein>
<dbReference type="EMBL" id="CP036298">
    <property type="protein sequence ID" value="QDV23242.1"/>
    <property type="molecule type" value="Genomic_DNA"/>
</dbReference>
<keyword evidence="8" id="KW-1185">Reference proteome</keyword>
<dbReference type="GO" id="GO:0003677">
    <property type="term" value="F:DNA binding"/>
    <property type="evidence" value="ECO:0007669"/>
    <property type="project" value="UniProtKB-KW"/>
</dbReference>
<dbReference type="OrthoDB" id="9780321at2"/>
<dbReference type="GO" id="GO:0016987">
    <property type="term" value="F:sigma factor activity"/>
    <property type="evidence" value="ECO:0007669"/>
    <property type="project" value="UniProtKB-KW"/>
</dbReference>
<dbReference type="PROSITE" id="PS00716">
    <property type="entry name" value="SIGMA70_2"/>
    <property type="match status" value="1"/>
</dbReference>
<dbReference type="PRINTS" id="PR00046">
    <property type="entry name" value="SIGMA70FCT"/>
</dbReference>
<dbReference type="InterPro" id="IPR036388">
    <property type="entry name" value="WH-like_DNA-bd_sf"/>
</dbReference>
<evidence type="ECO:0000256" key="4">
    <source>
        <dbReference type="ARBA" id="ARBA00023163"/>
    </source>
</evidence>
<evidence type="ECO:0000256" key="5">
    <source>
        <dbReference type="SAM" id="MobiDB-lite"/>
    </source>
</evidence>
<reference evidence="7 8" key="1">
    <citation type="submission" date="2019-02" db="EMBL/GenBank/DDBJ databases">
        <title>Deep-cultivation of Planctomycetes and their phenomic and genomic characterization uncovers novel biology.</title>
        <authorList>
            <person name="Wiegand S."/>
            <person name="Jogler M."/>
            <person name="Boedeker C."/>
            <person name="Pinto D."/>
            <person name="Vollmers J."/>
            <person name="Rivas-Marin E."/>
            <person name="Kohn T."/>
            <person name="Peeters S.H."/>
            <person name="Heuer A."/>
            <person name="Rast P."/>
            <person name="Oberbeckmann S."/>
            <person name="Bunk B."/>
            <person name="Jeske O."/>
            <person name="Meyerdierks A."/>
            <person name="Storesund J.E."/>
            <person name="Kallscheuer N."/>
            <person name="Luecker S."/>
            <person name="Lage O.M."/>
            <person name="Pohl T."/>
            <person name="Merkel B.J."/>
            <person name="Hornburger P."/>
            <person name="Mueller R.-W."/>
            <person name="Bruemmer F."/>
            <person name="Labrenz M."/>
            <person name="Spormann A.M."/>
            <person name="Op den Camp H."/>
            <person name="Overmann J."/>
            <person name="Amann R."/>
            <person name="Jetten M.S.M."/>
            <person name="Mascher T."/>
            <person name="Medema M.H."/>
            <person name="Devos D.P."/>
            <person name="Kaster A.-K."/>
            <person name="Ovreas L."/>
            <person name="Rohde M."/>
            <person name="Galperin M.Y."/>
            <person name="Jogler C."/>
        </authorList>
    </citation>
    <scope>NUCLEOTIDE SEQUENCE [LARGE SCALE GENOMIC DNA]</scope>
    <source>
        <strain evidence="7 8">Q31a</strain>
    </source>
</reference>
<dbReference type="CDD" id="cd06171">
    <property type="entry name" value="Sigma70_r4"/>
    <property type="match status" value="1"/>
</dbReference>
<dbReference type="InterPro" id="IPR007630">
    <property type="entry name" value="RNA_pol_sigma70_r4"/>
</dbReference>
<keyword evidence="3" id="KW-0238">DNA-binding</keyword>
<dbReference type="Gene3D" id="1.10.10.10">
    <property type="entry name" value="Winged helix-like DNA-binding domain superfamily/Winged helix DNA-binding domain"/>
    <property type="match status" value="1"/>
</dbReference>
<dbReference type="Pfam" id="PF04542">
    <property type="entry name" value="Sigma70_r2"/>
    <property type="match status" value="1"/>
</dbReference>
<keyword evidence="2" id="KW-0731">Sigma factor</keyword>
<dbReference type="Pfam" id="PF04545">
    <property type="entry name" value="Sigma70_r4"/>
    <property type="match status" value="1"/>
</dbReference>
<dbReference type="PANTHER" id="PTHR30603:SF60">
    <property type="entry name" value="RNA POLYMERASE SIGMA FACTOR RPOD"/>
    <property type="match status" value="1"/>
</dbReference>
<dbReference type="InterPro" id="IPR007627">
    <property type="entry name" value="RNA_pol_sigma70_r2"/>
</dbReference>
<dbReference type="InterPro" id="IPR000943">
    <property type="entry name" value="RNA_pol_sigma70"/>
</dbReference>
<gene>
    <name evidence="7" type="primary">sigA2</name>
    <name evidence="7" type="ORF">Q31a_15400</name>
</gene>
<proteinExistence type="predicted"/>
<dbReference type="SUPFAM" id="SSF88946">
    <property type="entry name" value="Sigma2 domain of RNA polymerase sigma factors"/>
    <property type="match status" value="1"/>
</dbReference>
<sequence length="313" mass="35363">MSNSVVAENPPANGLSSGDLAPSSATSQNHPLIDYVPNASFVFSTDHTLNLLSSLSIQNNAGDGIPTDLPAYLGRLCEAELLTAEDEKILFRQMNYLKFLASELRDRLPPHSADHHALEAVEDLLSQSRQVRDHIIKANMRLVISIVKKFVTPSQSFDEILSEGTITLMNAVEKFDFDRGFRFSTYAYRSISRTAYRFVATAREEEARLTRGADEWAFGQTDETQSSSRSDQLWKALRDFTSQMLQRLDRRERFIIRCRFALGSHHRVRSLQELANKLGVSKERVRQLEGRAVSKLQAMANELDLDQVRISAN</sequence>
<dbReference type="RefSeq" id="WP_145075983.1">
    <property type="nucleotide sequence ID" value="NZ_CP036298.1"/>
</dbReference>
<dbReference type="KEGG" id="ahel:Q31a_15400"/>
<keyword evidence="1" id="KW-0805">Transcription regulation</keyword>
<evidence type="ECO:0000256" key="3">
    <source>
        <dbReference type="ARBA" id="ARBA00023125"/>
    </source>
</evidence>
<accession>A0A518G3S6</accession>
<evidence type="ECO:0000313" key="7">
    <source>
        <dbReference type="EMBL" id="QDV23242.1"/>
    </source>
</evidence>
<keyword evidence="4" id="KW-0804">Transcription</keyword>
<evidence type="ECO:0000256" key="1">
    <source>
        <dbReference type="ARBA" id="ARBA00023015"/>
    </source>
</evidence>
<evidence type="ECO:0000259" key="6">
    <source>
        <dbReference type="PROSITE" id="PS00716"/>
    </source>
</evidence>
<organism evidence="7 8">
    <name type="scientific">Aureliella helgolandensis</name>
    <dbReference type="NCBI Taxonomy" id="2527968"/>
    <lineage>
        <taxon>Bacteria</taxon>
        <taxon>Pseudomonadati</taxon>
        <taxon>Planctomycetota</taxon>
        <taxon>Planctomycetia</taxon>
        <taxon>Pirellulales</taxon>
        <taxon>Pirellulaceae</taxon>
        <taxon>Aureliella</taxon>
    </lineage>
</organism>
<dbReference type="InterPro" id="IPR050239">
    <property type="entry name" value="Sigma-70_RNA_pol_init_factors"/>
</dbReference>
<dbReference type="InterPro" id="IPR013325">
    <property type="entry name" value="RNA_pol_sigma_r2"/>
</dbReference>